<sequence>MMRRGVTILTWNEDSFTMDMDNAEQYASNRGEQQNVAMDLINKYVQWQEGDLVLDVGCGTGEVTKFMAKQTGVKAVVGFDLSENFIRFATEHNSTENTSFYVADASDPAAMRPEWKGFFTKATCFTMLHWIQDKRTCMQNICSCLQPGGQLVVNCLLDTAGVSDIDLPNWRHYLKDFEYNLYPWPSDNIKGMQSLLEECGFKVNQCQGHPGPPQDEPLDEEGWKGVLRPVLSQLKYIPEEKHDDYLAEYSRAVMKRVEEQKGQPEQVVAHAYKI</sequence>
<dbReference type="PANTHER" id="PTHR43464:SF23">
    <property type="entry name" value="JUVENILE HORMONE ACID O-METHYLTRANSFERASE"/>
    <property type="match status" value="1"/>
</dbReference>
<dbReference type="OrthoDB" id="8300214at2759"/>
<gene>
    <name evidence="2" type="primary">LOC118405827</name>
</gene>
<dbReference type="InterPro" id="IPR029063">
    <property type="entry name" value="SAM-dependent_MTases_sf"/>
</dbReference>
<dbReference type="GeneID" id="118405827"/>
<evidence type="ECO:0000313" key="2">
    <source>
        <dbReference type="RefSeq" id="XP_035661516.1"/>
    </source>
</evidence>
<dbReference type="CDD" id="cd02440">
    <property type="entry name" value="AdoMet_MTases"/>
    <property type="match status" value="1"/>
</dbReference>
<dbReference type="OMA" id="TFVEWTQ"/>
<dbReference type="AlphaFoldDB" id="A0A9J7HLB9"/>
<reference evidence="1" key="1">
    <citation type="journal article" date="2020" name="Nat. Ecol. Evol.">
        <title>Deeply conserved synteny resolves early events in vertebrate evolution.</title>
        <authorList>
            <person name="Simakov O."/>
            <person name="Marletaz F."/>
            <person name="Yue J.X."/>
            <person name="O'Connell B."/>
            <person name="Jenkins J."/>
            <person name="Brandt A."/>
            <person name="Calef R."/>
            <person name="Tung C.H."/>
            <person name="Huang T.K."/>
            <person name="Schmutz J."/>
            <person name="Satoh N."/>
            <person name="Yu J.K."/>
            <person name="Putnam N.H."/>
            <person name="Green R.E."/>
            <person name="Rokhsar D.S."/>
        </authorList>
    </citation>
    <scope>NUCLEOTIDE SEQUENCE [LARGE SCALE GENOMIC DNA]</scope>
    <source>
        <strain evidence="1">S238N-H82</strain>
    </source>
</reference>
<keyword evidence="1" id="KW-1185">Reference proteome</keyword>
<name>A0A9J7HLB9_BRAFL</name>
<dbReference type="Pfam" id="PF13489">
    <property type="entry name" value="Methyltransf_23"/>
    <property type="match status" value="1"/>
</dbReference>
<dbReference type="Gene3D" id="3.40.50.150">
    <property type="entry name" value="Vaccinia Virus protein VP39"/>
    <property type="match status" value="1"/>
</dbReference>
<dbReference type="KEGG" id="bfo:118405827"/>
<reference evidence="2" key="2">
    <citation type="submission" date="2025-08" db="UniProtKB">
        <authorList>
            <consortium name="RefSeq"/>
        </authorList>
    </citation>
    <scope>IDENTIFICATION</scope>
    <source>
        <strain evidence="2">S238N-H82</strain>
        <tissue evidence="2">Testes</tissue>
    </source>
</reference>
<evidence type="ECO:0000313" key="1">
    <source>
        <dbReference type="Proteomes" id="UP000001554"/>
    </source>
</evidence>
<dbReference type="PANTHER" id="PTHR43464">
    <property type="entry name" value="METHYLTRANSFERASE"/>
    <property type="match status" value="1"/>
</dbReference>
<organism evidence="1 2">
    <name type="scientific">Branchiostoma floridae</name>
    <name type="common">Florida lancelet</name>
    <name type="synonym">Amphioxus</name>
    <dbReference type="NCBI Taxonomy" id="7739"/>
    <lineage>
        <taxon>Eukaryota</taxon>
        <taxon>Metazoa</taxon>
        <taxon>Chordata</taxon>
        <taxon>Cephalochordata</taxon>
        <taxon>Leptocardii</taxon>
        <taxon>Amphioxiformes</taxon>
        <taxon>Branchiostomatidae</taxon>
        <taxon>Branchiostoma</taxon>
    </lineage>
</organism>
<accession>A0A9J7HLB9</accession>
<protein>
    <submittedName>
        <fullName evidence="2">Phosphoethanolamine N-methyltransferase 3-like isoform X1</fullName>
    </submittedName>
</protein>
<dbReference type="SUPFAM" id="SSF53335">
    <property type="entry name" value="S-adenosyl-L-methionine-dependent methyltransferases"/>
    <property type="match status" value="1"/>
</dbReference>
<dbReference type="RefSeq" id="XP_035661516.1">
    <property type="nucleotide sequence ID" value="XM_035805623.1"/>
</dbReference>
<proteinExistence type="predicted"/>
<dbReference type="Proteomes" id="UP000001554">
    <property type="component" value="Chromosome 18"/>
</dbReference>